<evidence type="ECO:0000313" key="2">
    <source>
        <dbReference type="Proteomes" id="UP000698752"/>
    </source>
</evidence>
<proteinExistence type="predicted"/>
<sequence>MADTAPEDELAEADRPVFFIHIPKTGGNSVVSHFLAFLPVGEVFPPPPQLTMLGPDFPVARERLPGLRFLHGHLRNNLQGQLPLARLRLLTFIRHPVRLVASHYLYFRHMPELPMHGPAKALGILDFLRAYPNYGTNPQSRYLIQALGVHRGVSPDERPDHAGPALDRLDFVGVTERMQESLDAMSEHYGIPSFPAQRLNEGRASRDEVEACEAALRNDEALLRLGADLMLRRAAEQRLDRWLGTRRAQRAGAALVAGLRGRGPMPWVVARHENAAVAFLDGWYPQGWIGEPGPDNHYWWTNETPRLLVASAAGRPVRVRLHVLETMGFEAARIRANIGLRQLKVEAAPANPGTEISFRIEATSFARHANAVPVRLAGARSSTFAEVDPAIDDHRRRAFAIRSVSVSFDEG</sequence>
<dbReference type="Proteomes" id="UP000698752">
    <property type="component" value="Unassembled WGS sequence"/>
</dbReference>
<comment type="caution">
    <text evidence="1">The sequence shown here is derived from an EMBL/GenBank/DDBJ whole genome shotgun (WGS) entry which is preliminary data.</text>
</comment>
<dbReference type="RefSeq" id="WP_211869334.1">
    <property type="nucleotide sequence ID" value="NZ_JAAEDI010000013.1"/>
</dbReference>
<protein>
    <recommendedName>
        <fullName evidence="3">Sulfotransferase family protein</fullName>
    </recommendedName>
</protein>
<name>A0ABS5EI12_9PROT</name>
<dbReference type="InterPro" id="IPR027417">
    <property type="entry name" value="P-loop_NTPase"/>
</dbReference>
<keyword evidence="2" id="KW-1185">Reference proteome</keyword>
<dbReference type="SUPFAM" id="SSF52540">
    <property type="entry name" value="P-loop containing nucleoside triphosphate hydrolases"/>
    <property type="match status" value="1"/>
</dbReference>
<accession>A0ABS5EI12</accession>
<evidence type="ECO:0000313" key="1">
    <source>
        <dbReference type="EMBL" id="MBR0650670.1"/>
    </source>
</evidence>
<gene>
    <name evidence="1" type="ORF">GXW78_13420</name>
</gene>
<dbReference type="Gene3D" id="3.40.50.300">
    <property type="entry name" value="P-loop containing nucleotide triphosphate hydrolases"/>
    <property type="match status" value="1"/>
</dbReference>
<reference evidence="2" key="1">
    <citation type="journal article" date="2021" name="Syst. Appl. Microbiol.">
        <title>Roseomonas hellenica sp. nov., isolated from roots of wild-growing Alkanna tinctoria.</title>
        <authorList>
            <person name="Rat A."/>
            <person name="Naranjo H.D."/>
            <person name="Lebbe L."/>
            <person name="Cnockaert M."/>
            <person name="Krigas N."/>
            <person name="Grigoriadou K."/>
            <person name="Maloupa E."/>
            <person name="Willems A."/>
        </authorList>
    </citation>
    <scope>NUCLEOTIDE SEQUENCE [LARGE SCALE GENOMIC DNA]</scope>
    <source>
        <strain evidence="2">LMG 31159</strain>
    </source>
</reference>
<dbReference type="EMBL" id="JAAEDI010000013">
    <property type="protein sequence ID" value="MBR0650670.1"/>
    <property type="molecule type" value="Genomic_DNA"/>
</dbReference>
<organism evidence="1 2">
    <name type="scientific">Neoroseomonas terrae</name>
    <dbReference type="NCBI Taxonomy" id="424799"/>
    <lineage>
        <taxon>Bacteria</taxon>
        <taxon>Pseudomonadati</taxon>
        <taxon>Pseudomonadota</taxon>
        <taxon>Alphaproteobacteria</taxon>
        <taxon>Acetobacterales</taxon>
        <taxon>Acetobacteraceae</taxon>
        <taxon>Neoroseomonas</taxon>
    </lineage>
</organism>
<evidence type="ECO:0008006" key="3">
    <source>
        <dbReference type="Google" id="ProtNLM"/>
    </source>
</evidence>